<reference evidence="3 4" key="1">
    <citation type="submission" date="2018-06" db="EMBL/GenBank/DDBJ databases">
        <authorList>
            <consortium name="Pathogen Informatics"/>
            <person name="Doyle S."/>
        </authorList>
    </citation>
    <scope>NUCLEOTIDE SEQUENCE [LARGE SCALE GENOMIC DNA]</scope>
    <source>
        <strain evidence="3 4">NCTC12278</strain>
    </source>
</reference>
<dbReference type="OrthoDB" id="61127at2"/>
<dbReference type="CDD" id="cd00009">
    <property type="entry name" value="AAA"/>
    <property type="match status" value="1"/>
</dbReference>
<protein>
    <submittedName>
        <fullName evidence="3">Primosomal protein DnaI</fullName>
    </submittedName>
</protein>
<evidence type="ECO:0000313" key="4">
    <source>
        <dbReference type="Proteomes" id="UP000249495"/>
    </source>
</evidence>
<dbReference type="Pfam" id="PF01695">
    <property type="entry name" value="IstB_IS21"/>
    <property type="match status" value="1"/>
</dbReference>
<dbReference type="SUPFAM" id="SSF52540">
    <property type="entry name" value="P-loop containing nucleoside triphosphate hydrolases"/>
    <property type="match status" value="1"/>
</dbReference>
<dbReference type="Proteomes" id="UP000249495">
    <property type="component" value="Chromosome 1"/>
</dbReference>
<feature type="domain" description="Primosomal DnaI N-terminal" evidence="2">
    <location>
        <begin position="1"/>
        <end position="91"/>
    </location>
</feature>
<dbReference type="PANTHER" id="PTHR30050">
    <property type="entry name" value="CHROMOSOMAL REPLICATION INITIATOR PROTEIN DNAA"/>
    <property type="match status" value="1"/>
</dbReference>
<dbReference type="PANTHER" id="PTHR30050:SF8">
    <property type="entry name" value="PRIMOSOMAL PROTEIN DNAI"/>
    <property type="match status" value="1"/>
</dbReference>
<dbReference type="Gene3D" id="3.40.50.300">
    <property type="entry name" value="P-loop containing nucleotide triphosphate hydrolases"/>
    <property type="match status" value="1"/>
</dbReference>
<dbReference type="InterPro" id="IPR002611">
    <property type="entry name" value="IstB_ATP-bd"/>
</dbReference>
<dbReference type="EMBL" id="LS483343">
    <property type="protein sequence ID" value="SQF39513.1"/>
    <property type="molecule type" value="Genomic_DNA"/>
</dbReference>
<accession>A0A2X3W6W9</accession>
<dbReference type="RefSeq" id="WP_018030974.1">
    <property type="nucleotide sequence ID" value="NZ_CAMCCF010000007.1"/>
</dbReference>
<evidence type="ECO:0000313" key="3">
    <source>
        <dbReference type="EMBL" id="SQF39513.1"/>
    </source>
</evidence>
<keyword evidence="4" id="KW-1185">Reference proteome</keyword>
<dbReference type="InterPro" id="IPR027417">
    <property type="entry name" value="P-loop_NTPase"/>
</dbReference>
<feature type="domain" description="IstB-like ATP-binding" evidence="1">
    <location>
        <begin position="105"/>
        <end position="268"/>
    </location>
</feature>
<dbReference type="KEGG" id="sfer:NCTC12278_00371"/>
<dbReference type="InterPro" id="IPR009928">
    <property type="entry name" value="DnaI_N"/>
</dbReference>
<gene>
    <name evidence="3" type="primary">dnaI</name>
    <name evidence="3" type="ORF">NCTC12278_00371</name>
</gene>
<dbReference type="STRING" id="1123303.GCA_000372425_01662"/>
<dbReference type="NCBIfam" id="NF006505">
    <property type="entry name" value="PRK08939.1"/>
    <property type="match status" value="1"/>
</dbReference>
<sequence>MDRIGQTLAQKAAGRPSLNPDELMKVILADQEVADFITSHQLTQNQIKISLPKFNQYINERSRFQNHDQAYIAKGYEPILVMNEGFADVSYLETKELIESQKKQAISDRINLVSLPRSYKHISFDDINLDDVKRLDVFQAIVDFVGNYPTPEQKGLYLYGDMGVGKSYMMAAMAHELSEKKGVSTTLLHFPSFTIDVKNAINTGTVKDEIDAVKKAEVLILDDIGAEQSTSWIRDEVLQVILQYRMLEELPTFFTSNYSFKDLEAKLANIKGSDESWQAKRVMERIRFLAQEIHLQGENRR</sequence>
<dbReference type="Pfam" id="PF07319">
    <property type="entry name" value="DnaI_N"/>
    <property type="match status" value="1"/>
</dbReference>
<name>A0A2X3W6W9_9STRE</name>
<evidence type="ECO:0000259" key="2">
    <source>
        <dbReference type="Pfam" id="PF07319"/>
    </source>
</evidence>
<dbReference type="AlphaFoldDB" id="A0A2X3W6W9"/>
<dbReference type="GO" id="GO:0006260">
    <property type="term" value="P:DNA replication"/>
    <property type="evidence" value="ECO:0007669"/>
    <property type="project" value="TreeGrafter"/>
</dbReference>
<organism evidence="3 4">
    <name type="scientific">Streptococcus ferus</name>
    <dbReference type="NCBI Taxonomy" id="1345"/>
    <lineage>
        <taxon>Bacteria</taxon>
        <taxon>Bacillati</taxon>
        <taxon>Bacillota</taxon>
        <taxon>Bacilli</taxon>
        <taxon>Lactobacillales</taxon>
        <taxon>Streptococcaceae</taxon>
        <taxon>Streptococcus</taxon>
    </lineage>
</organism>
<dbReference type="GO" id="GO:0005524">
    <property type="term" value="F:ATP binding"/>
    <property type="evidence" value="ECO:0007669"/>
    <property type="project" value="InterPro"/>
</dbReference>
<evidence type="ECO:0000259" key="1">
    <source>
        <dbReference type="Pfam" id="PF01695"/>
    </source>
</evidence>
<proteinExistence type="predicted"/>